<protein>
    <submittedName>
        <fullName evidence="4">FLUCTUATING-LIGHT-ACCLIMATION protein 1, chloroplastic isoform X2</fullName>
    </submittedName>
</protein>
<sequence length="410" mass="44140">MATITAPKPTPFLLESNLKWNPLLPSQNPFKPLFNSPKISPAFKLNSHKRSRICSPKCVYSNNSASNVDGDAGNFGFFKKTESSVEIQENPVDKFAKFILKAFKALQKPAVAAVLVGLLLMYDPNSALAASGGRVGGKSFSSSRSFSSSSSRSYSVPRMSGGSSFSYSAPYYAPSPFGFGGGGVYVGPAVGFGSSFFLIMVGFAAFVLVSGFLSDRSEGGVLTATGKTSVLKLQVGLLGLGRTLQRDLDRIAETADTSSPEGLSYVLTETTLALLRHPDYCISAYSSADVKRSMDEGEKRFNKLSIEERGKFDEETLVNVNNIKKRSSTGQRASGFSNEYIVVTILVAADGVHKLPTINSSSDLKEALQKLASIPSSKTLAVEVLWTPQNEDDALSERELLQDYPLLRPL</sequence>
<reference evidence="4" key="2">
    <citation type="submission" date="2025-08" db="UniProtKB">
        <authorList>
            <consortium name="RefSeq"/>
        </authorList>
    </citation>
    <scope>IDENTIFICATION</scope>
    <source>
        <tissue evidence="4">Leaves</tissue>
    </source>
</reference>
<keyword evidence="2" id="KW-1133">Transmembrane helix</keyword>
<dbReference type="RefSeq" id="XP_027107472.1">
    <property type="nucleotide sequence ID" value="XM_027251671.2"/>
</dbReference>
<evidence type="ECO:0000256" key="2">
    <source>
        <dbReference type="SAM" id="Phobius"/>
    </source>
</evidence>
<keyword evidence="3" id="KW-1185">Reference proteome</keyword>
<dbReference type="PANTHER" id="PTHR33975">
    <property type="entry name" value="MYELIN-ASSOCIATED OLIGODENDROCYTE BASIC PROTEIN"/>
    <property type="match status" value="1"/>
</dbReference>
<feature type="transmembrane region" description="Helical" evidence="2">
    <location>
        <begin position="185"/>
        <end position="209"/>
    </location>
</feature>
<dbReference type="InterPro" id="IPR053023">
    <property type="entry name" value="FLAP_modulator"/>
</dbReference>
<dbReference type="PANTHER" id="PTHR33975:SF2">
    <property type="entry name" value="MYELIN-ASSOCIATED OLIGODENDROCYTE BASIC PROTEIN"/>
    <property type="match status" value="1"/>
</dbReference>
<feature type="region of interest" description="Disordered" evidence="1">
    <location>
        <begin position="132"/>
        <end position="156"/>
    </location>
</feature>
<dbReference type="GO" id="GO:0009507">
    <property type="term" value="C:chloroplast"/>
    <property type="evidence" value="ECO:0007669"/>
    <property type="project" value="TreeGrafter"/>
</dbReference>
<feature type="compositionally biased region" description="Low complexity" evidence="1">
    <location>
        <begin position="137"/>
        <end position="156"/>
    </location>
</feature>
<dbReference type="Pfam" id="PF07466">
    <property type="entry name" value="DUF1517"/>
    <property type="match status" value="1"/>
</dbReference>
<keyword evidence="2" id="KW-0812">Transmembrane</keyword>
<gene>
    <name evidence="4" type="primary">LOC113727474</name>
</gene>
<proteinExistence type="predicted"/>
<dbReference type="AlphaFoldDB" id="A0A6P6VZU8"/>
<evidence type="ECO:0000256" key="1">
    <source>
        <dbReference type="SAM" id="MobiDB-lite"/>
    </source>
</evidence>
<dbReference type="GeneID" id="113727474"/>
<dbReference type="Proteomes" id="UP001652660">
    <property type="component" value="Chromosome 2c"/>
</dbReference>
<organism evidence="3 4">
    <name type="scientific">Coffea arabica</name>
    <name type="common">Arabian coffee</name>
    <dbReference type="NCBI Taxonomy" id="13443"/>
    <lineage>
        <taxon>Eukaryota</taxon>
        <taxon>Viridiplantae</taxon>
        <taxon>Streptophyta</taxon>
        <taxon>Embryophyta</taxon>
        <taxon>Tracheophyta</taxon>
        <taxon>Spermatophyta</taxon>
        <taxon>Magnoliopsida</taxon>
        <taxon>eudicotyledons</taxon>
        <taxon>Gunneridae</taxon>
        <taxon>Pentapetalae</taxon>
        <taxon>asterids</taxon>
        <taxon>lamiids</taxon>
        <taxon>Gentianales</taxon>
        <taxon>Rubiaceae</taxon>
        <taxon>Ixoroideae</taxon>
        <taxon>Gardenieae complex</taxon>
        <taxon>Bertiereae - Coffeeae clade</taxon>
        <taxon>Coffeeae</taxon>
        <taxon>Coffea</taxon>
    </lineage>
</organism>
<evidence type="ECO:0000313" key="4">
    <source>
        <dbReference type="RefSeq" id="XP_027107472.1"/>
    </source>
</evidence>
<name>A0A6P6VZU8_COFAR</name>
<keyword evidence="2" id="KW-0472">Membrane</keyword>
<reference evidence="3" key="1">
    <citation type="journal article" date="2025" name="Foods">
        <title>Unveiling the Microbial Signatures of Arabica Coffee Cherries: Insights into Ripeness Specific Diversity, Functional Traits, and Implications for Quality and Safety.</title>
        <authorList>
            <consortium name="RefSeq"/>
            <person name="Tenea G.N."/>
            <person name="Cifuentes V."/>
            <person name="Reyes P."/>
            <person name="Cevallos-Vallejos M."/>
        </authorList>
    </citation>
    <scope>NUCLEOTIDE SEQUENCE [LARGE SCALE GENOMIC DNA]</scope>
</reference>
<dbReference type="InterPro" id="IPR010903">
    <property type="entry name" value="DUF1517"/>
</dbReference>
<evidence type="ECO:0000313" key="3">
    <source>
        <dbReference type="Proteomes" id="UP001652660"/>
    </source>
</evidence>
<accession>A0A6P6VZU8</accession>